<dbReference type="NCBIfam" id="TIGR04057">
    <property type="entry name" value="SusC_RagA_signa"/>
    <property type="match status" value="1"/>
</dbReference>
<feature type="domain" description="TonB-dependent receptor plug" evidence="10">
    <location>
        <begin position="120"/>
        <end position="221"/>
    </location>
</feature>
<feature type="chain" id="PRO_5021704238" evidence="9">
    <location>
        <begin position="23"/>
        <end position="1002"/>
    </location>
</feature>
<evidence type="ECO:0000256" key="4">
    <source>
        <dbReference type="ARBA" id="ARBA00022692"/>
    </source>
</evidence>
<dbReference type="PANTHER" id="PTHR30069:SF29">
    <property type="entry name" value="HEMOGLOBIN AND HEMOGLOBIN-HAPTOGLOBIN-BINDING PROTEIN 1-RELATED"/>
    <property type="match status" value="1"/>
</dbReference>
<dbReference type="InterPro" id="IPR036942">
    <property type="entry name" value="Beta-barrel_TonB_sf"/>
</dbReference>
<evidence type="ECO:0000256" key="6">
    <source>
        <dbReference type="ARBA" id="ARBA00023136"/>
    </source>
</evidence>
<feature type="signal peptide" evidence="9">
    <location>
        <begin position="1"/>
        <end position="22"/>
    </location>
</feature>
<dbReference type="NCBIfam" id="TIGR04056">
    <property type="entry name" value="OMP_RagA_SusC"/>
    <property type="match status" value="1"/>
</dbReference>
<dbReference type="SUPFAM" id="SSF49464">
    <property type="entry name" value="Carboxypeptidase regulatory domain-like"/>
    <property type="match status" value="1"/>
</dbReference>
<dbReference type="InterPro" id="IPR008969">
    <property type="entry name" value="CarboxyPept-like_regulatory"/>
</dbReference>
<dbReference type="Proteomes" id="UP000317010">
    <property type="component" value="Unassembled WGS sequence"/>
</dbReference>
<name>A0A562UDY1_9SPHI</name>
<evidence type="ECO:0000256" key="7">
    <source>
        <dbReference type="ARBA" id="ARBA00023237"/>
    </source>
</evidence>
<dbReference type="PANTHER" id="PTHR30069">
    <property type="entry name" value="TONB-DEPENDENT OUTER MEMBRANE RECEPTOR"/>
    <property type="match status" value="1"/>
</dbReference>
<dbReference type="PROSITE" id="PS51257">
    <property type="entry name" value="PROKAR_LIPOPROTEIN"/>
    <property type="match status" value="1"/>
</dbReference>
<evidence type="ECO:0000256" key="8">
    <source>
        <dbReference type="PROSITE-ProRule" id="PRU01360"/>
    </source>
</evidence>
<dbReference type="InterPro" id="IPR023996">
    <property type="entry name" value="TonB-dep_OMP_SusC/RagA"/>
</dbReference>
<dbReference type="RefSeq" id="WP_144910477.1">
    <property type="nucleotide sequence ID" value="NZ_VLLI01000002.1"/>
</dbReference>
<accession>A0A562UDY1</accession>
<dbReference type="OrthoDB" id="9768177at2"/>
<dbReference type="AlphaFoldDB" id="A0A562UDY1"/>
<evidence type="ECO:0000256" key="2">
    <source>
        <dbReference type="ARBA" id="ARBA00022448"/>
    </source>
</evidence>
<evidence type="ECO:0000256" key="9">
    <source>
        <dbReference type="SAM" id="SignalP"/>
    </source>
</evidence>
<dbReference type="Pfam" id="PF13715">
    <property type="entry name" value="CarbopepD_reg_2"/>
    <property type="match status" value="1"/>
</dbReference>
<evidence type="ECO:0000313" key="12">
    <source>
        <dbReference type="Proteomes" id="UP000317010"/>
    </source>
</evidence>
<dbReference type="InterPro" id="IPR039426">
    <property type="entry name" value="TonB-dep_rcpt-like"/>
</dbReference>
<sequence length="1002" mass="110065">MFNLKKLLLFLFLIISCCNLYAQGRVLKGKITIAKDGTPLPGALIVIKGTTNGTAAGPDGLFSLSIPNGPVTIEVRSIGFFSKDVIINVDQNKINVALDEDNKQLSEVVVTGYSTQKKGNLTSAITVVSAEKLKDVTSDDIGEMLQGKVAGLQVVNSSGAPGSQSEIRLRGVSSVNAAQAPLIVVDGIIGGDYDPNDVESVTVLKDAGATAIYGSQANGGVIIITTKKAKGDKTQYEFKAVTGFRTPDFGSMTMMNSSELYQNQKQLFRDYIPGTTGNSYVIDLVQFQSERPASILNNNTNWLTTLFKPAPVENYYFSAMGKTTKNDYYFGATFYDEGGTFMNTDYKRINLRSNNTYHFTDKITLTNNINISGSEGKSYDYNDIYYAYLNLPWDNPYDANHNPIYVDGNSKFQWWSRDKTNPVNTIDNSDHPFKTFDINYDLALNLPITSWLTFNTTNRGSASYGYSSTFYSPEVQGTYHGSGYLNDQSTYNYGGISTNLMKFDFKLGKSAINGLAGVEFEGSQTNTVGASGQGLPLGLESLDVVSTKQAINGAPDSPSILSYLSQVNYSYDERYFLSGSYRVDGSSAFAPGNKYGSFPSVSAGWLASNEDFLKDNHTIDNLKLRLSYGITGTQDIGAARYLGLYSLTSQYNSATSATPLQLESPNLTWESKHQLDAGFDIGLFHRINITVDAYHNVTKNLLLQVAQPLSVGFESKWENSGEVLNNGLEFAISSQNIKNKDFQWTTDFNISFNNNKLQDFPSTVVSTGEDAVSQIYRTGGNLYEFYMPTWAGVNAQTGAPQWLVVNKDANGKVTSTSVTSNYASATLQEQGSALPKFQGGFNNEFKYKKFFLRINTYFEYGNKVYNANLAQVENDGSEPLLNQIVLPKGSSVWTHPGDIATEPSPENNANSTSVSTRYLKNGSYLSLRNIAFGYSLPKTFAQKLKLSDINLSLSADNVYTFTRYLGQDPATTITPGNFVTPGVADFKYPDNRQFLLNINVKF</sequence>
<comment type="caution">
    <text evidence="11">The sequence shown here is derived from an EMBL/GenBank/DDBJ whole genome shotgun (WGS) entry which is preliminary data.</text>
</comment>
<dbReference type="Gene3D" id="2.60.40.1120">
    <property type="entry name" value="Carboxypeptidase-like, regulatory domain"/>
    <property type="match status" value="1"/>
</dbReference>
<comment type="subcellular location">
    <subcellularLocation>
        <location evidence="1 8">Cell outer membrane</location>
        <topology evidence="1 8">Multi-pass membrane protein</topology>
    </subcellularLocation>
</comment>
<keyword evidence="4 8" id="KW-0812">Transmembrane</keyword>
<gene>
    <name evidence="11" type="ORF">JN11_01162</name>
</gene>
<dbReference type="GO" id="GO:0015344">
    <property type="term" value="F:siderophore uptake transmembrane transporter activity"/>
    <property type="evidence" value="ECO:0007669"/>
    <property type="project" value="TreeGrafter"/>
</dbReference>
<evidence type="ECO:0000256" key="5">
    <source>
        <dbReference type="ARBA" id="ARBA00022729"/>
    </source>
</evidence>
<keyword evidence="5 9" id="KW-0732">Signal</keyword>
<dbReference type="InterPro" id="IPR023997">
    <property type="entry name" value="TonB-dep_OMP_SusC/RagA_CS"/>
</dbReference>
<dbReference type="SUPFAM" id="SSF56935">
    <property type="entry name" value="Porins"/>
    <property type="match status" value="1"/>
</dbReference>
<keyword evidence="12" id="KW-1185">Reference proteome</keyword>
<dbReference type="Gene3D" id="2.40.170.20">
    <property type="entry name" value="TonB-dependent receptor, beta-barrel domain"/>
    <property type="match status" value="1"/>
</dbReference>
<dbReference type="EMBL" id="VLLI01000002">
    <property type="protein sequence ID" value="TWJ03615.1"/>
    <property type="molecule type" value="Genomic_DNA"/>
</dbReference>
<protein>
    <submittedName>
        <fullName evidence="11">TonB-linked SusC/RagA family outer membrane protein</fullName>
    </submittedName>
</protein>
<dbReference type="InterPro" id="IPR037066">
    <property type="entry name" value="Plug_dom_sf"/>
</dbReference>
<evidence type="ECO:0000256" key="1">
    <source>
        <dbReference type="ARBA" id="ARBA00004571"/>
    </source>
</evidence>
<dbReference type="GO" id="GO:0044718">
    <property type="term" value="P:siderophore transmembrane transport"/>
    <property type="evidence" value="ECO:0007669"/>
    <property type="project" value="TreeGrafter"/>
</dbReference>
<dbReference type="InterPro" id="IPR012910">
    <property type="entry name" value="Plug_dom"/>
</dbReference>
<evidence type="ECO:0000313" key="11">
    <source>
        <dbReference type="EMBL" id="TWJ03615.1"/>
    </source>
</evidence>
<evidence type="ECO:0000256" key="3">
    <source>
        <dbReference type="ARBA" id="ARBA00022452"/>
    </source>
</evidence>
<dbReference type="Pfam" id="PF07715">
    <property type="entry name" value="Plug"/>
    <property type="match status" value="1"/>
</dbReference>
<dbReference type="PROSITE" id="PS52016">
    <property type="entry name" value="TONB_DEPENDENT_REC_3"/>
    <property type="match status" value="1"/>
</dbReference>
<comment type="similarity">
    <text evidence="8">Belongs to the TonB-dependent receptor family.</text>
</comment>
<keyword evidence="2 8" id="KW-0813">Transport</keyword>
<dbReference type="Gene3D" id="2.170.130.10">
    <property type="entry name" value="TonB-dependent receptor, plug domain"/>
    <property type="match status" value="1"/>
</dbReference>
<evidence type="ECO:0000259" key="10">
    <source>
        <dbReference type="Pfam" id="PF07715"/>
    </source>
</evidence>
<keyword evidence="3 8" id="KW-1134">Transmembrane beta strand</keyword>
<reference evidence="11 12" key="1">
    <citation type="submission" date="2019-07" db="EMBL/GenBank/DDBJ databases">
        <title>Genomic Encyclopedia of Archaeal and Bacterial Type Strains, Phase II (KMG-II): from individual species to whole genera.</title>
        <authorList>
            <person name="Goeker M."/>
        </authorList>
    </citation>
    <scope>NUCLEOTIDE SEQUENCE [LARGE SCALE GENOMIC DNA]</scope>
    <source>
        <strain evidence="11 12">ATCC BAA-1854</strain>
    </source>
</reference>
<proteinExistence type="inferred from homology"/>
<keyword evidence="6 8" id="KW-0472">Membrane</keyword>
<organism evidence="11 12">
    <name type="scientific">Mucilaginibacter frigoritolerans</name>
    <dbReference type="NCBI Taxonomy" id="652788"/>
    <lineage>
        <taxon>Bacteria</taxon>
        <taxon>Pseudomonadati</taxon>
        <taxon>Bacteroidota</taxon>
        <taxon>Sphingobacteriia</taxon>
        <taxon>Sphingobacteriales</taxon>
        <taxon>Sphingobacteriaceae</taxon>
        <taxon>Mucilaginibacter</taxon>
    </lineage>
</organism>
<dbReference type="GO" id="GO:0009279">
    <property type="term" value="C:cell outer membrane"/>
    <property type="evidence" value="ECO:0007669"/>
    <property type="project" value="UniProtKB-SubCell"/>
</dbReference>
<keyword evidence="7 8" id="KW-0998">Cell outer membrane</keyword>